<dbReference type="AlphaFoldDB" id="A0A2K8PCD5"/>
<sequence length="161" mass="16947">MDLPQLLLVGLVLLLGVLGVMVPGVPGTWLVWAGVLWWALHERSGTAWTLLVAATALLLVVQVVKWLLPPRRLRGTAANGRMAVYAGTGAVLGFVLIPVIGSVPGFVGGIYLCERRRLGTHGEAWSSVRAVMRAVGTSVLVELVACLCVTAAWLTAALTGT</sequence>
<reference evidence="1 2" key="1">
    <citation type="submission" date="2017-11" db="EMBL/GenBank/DDBJ databases">
        <title>Complete genome sequence of Streptomyces lavendulae subsp. lavendulae CCM 3239 (formerly 'Streptomyces aureofaciens CCM 3239'), the producer of the angucycline-type antibiotic auricin.</title>
        <authorList>
            <person name="Busche T."/>
            <person name="Novakova R."/>
            <person name="Al'Dilaimi A."/>
            <person name="Homerova D."/>
            <person name="Feckova L."/>
            <person name="Rezuchova B."/>
            <person name="Mingyar E."/>
            <person name="Csolleiova D."/>
            <person name="Bekeova C."/>
            <person name="Winkler A."/>
            <person name="Sevcikova B."/>
            <person name="Kalinowski J."/>
            <person name="Kormanec J."/>
            <person name="Ruckert C."/>
        </authorList>
    </citation>
    <scope>NUCLEOTIDE SEQUENCE [LARGE SCALE GENOMIC DNA]</scope>
    <source>
        <strain evidence="1 2">CCM 3239</strain>
    </source>
</reference>
<dbReference type="Proteomes" id="UP000231791">
    <property type="component" value="Chromosome"/>
</dbReference>
<keyword evidence="2" id="KW-1185">Reference proteome</keyword>
<organism evidence="1 2">
    <name type="scientific">Streptomyces lavendulae subsp. lavendulae</name>
    <dbReference type="NCBI Taxonomy" id="58340"/>
    <lineage>
        <taxon>Bacteria</taxon>
        <taxon>Bacillati</taxon>
        <taxon>Actinomycetota</taxon>
        <taxon>Actinomycetes</taxon>
        <taxon>Kitasatosporales</taxon>
        <taxon>Streptomycetaceae</taxon>
        <taxon>Streptomyces</taxon>
    </lineage>
</organism>
<evidence type="ECO:0000313" key="1">
    <source>
        <dbReference type="EMBL" id="ATZ23770.1"/>
    </source>
</evidence>
<evidence type="ECO:0000313" key="2">
    <source>
        <dbReference type="Proteomes" id="UP000231791"/>
    </source>
</evidence>
<name>A0A2K8PCD5_STRLA</name>
<accession>A0A2K8PCD5</accession>
<dbReference type="KEGG" id="slx:SLAV_09505"/>
<protein>
    <submittedName>
        <fullName evidence="1">Uncharacterized protein</fullName>
    </submittedName>
</protein>
<proteinExistence type="predicted"/>
<dbReference type="GeneID" id="49382971"/>
<dbReference type="Pfam" id="PF04306">
    <property type="entry name" value="DUF456"/>
    <property type="match status" value="1"/>
</dbReference>
<dbReference type="InterPro" id="IPR007403">
    <property type="entry name" value="DUF456"/>
</dbReference>
<dbReference type="RefSeq" id="WP_030234478.1">
    <property type="nucleotide sequence ID" value="NZ_CP024985.1"/>
</dbReference>
<dbReference type="OrthoDB" id="4333031at2"/>
<gene>
    <name evidence="1" type="ORF">SLAV_09505</name>
</gene>
<dbReference type="EMBL" id="CP024985">
    <property type="protein sequence ID" value="ATZ23770.1"/>
    <property type="molecule type" value="Genomic_DNA"/>
</dbReference>